<dbReference type="EMBL" id="JNFF01000088">
    <property type="protein sequence ID" value="KEQ29012.1"/>
    <property type="molecule type" value="Genomic_DNA"/>
</dbReference>
<dbReference type="AlphaFoldDB" id="A0A081PE89"/>
<protein>
    <recommendedName>
        <fullName evidence="3">Zinc-finger domain-containing protein</fullName>
    </recommendedName>
</protein>
<gene>
    <name evidence="1" type="ORF">N180_13965</name>
</gene>
<name>A0A081PE89_9SPHI</name>
<dbReference type="Proteomes" id="UP000028007">
    <property type="component" value="Unassembled WGS sequence"/>
</dbReference>
<proteinExistence type="predicted"/>
<keyword evidence="2" id="KW-1185">Reference proteome</keyword>
<reference evidence="1 2" key="1">
    <citation type="journal article" date="1992" name="Int. J. Syst. Bacteriol.">
        <title>Sphingobacterium antarcticus sp. nov. a Psychrotrophic Bacterium from the Soils of Schirmacher Oasis, Antarctica.</title>
        <authorList>
            <person name="Shivaji S."/>
            <person name="Ray M.K."/>
            <person name="Rao N.S."/>
            <person name="Saiserr L."/>
            <person name="Jagannadham M.V."/>
            <person name="Kumar G.S."/>
            <person name="Reddy G."/>
            <person name="Bhargava P.M."/>
        </authorList>
    </citation>
    <scope>NUCLEOTIDE SEQUENCE [LARGE SCALE GENOMIC DNA]</scope>
    <source>
        <strain evidence="1 2">4BY</strain>
    </source>
</reference>
<comment type="caution">
    <text evidence="1">The sequence shown here is derived from an EMBL/GenBank/DDBJ whole genome shotgun (WGS) entry which is preliminary data.</text>
</comment>
<sequence>MKKVSDQDMAEMVNNCKKATFLIEKRQTGNITLKETLELEFHLKGCEMCNIFMKQSLIINQFVKKLFNPRGIELKLDDQFKEQLQKQVDTKLDQSLNED</sequence>
<evidence type="ECO:0000313" key="1">
    <source>
        <dbReference type="EMBL" id="KEQ29012.1"/>
    </source>
</evidence>
<accession>A0A081PE89</accession>
<dbReference type="OrthoDB" id="886726at2"/>
<evidence type="ECO:0000313" key="2">
    <source>
        <dbReference type="Proteomes" id="UP000028007"/>
    </source>
</evidence>
<organism evidence="1 2">
    <name type="scientific">Pedobacter antarcticus 4BY</name>
    <dbReference type="NCBI Taxonomy" id="1358423"/>
    <lineage>
        <taxon>Bacteria</taxon>
        <taxon>Pseudomonadati</taxon>
        <taxon>Bacteroidota</taxon>
        <taxon>Sphingobacteriia</taxon>
        <taxon>Sphingobacteriales</taxon>
        <taxon>Sphingobacteriaceae</taxon>
        <taxon>Pedobacter</taxon>
    </lineage>
</organism>
<dbReference type="RefSeq" id="WP_037442957.1">
    <property type="nucleotide sequence ID" value="NZ_JNFF01000088.1"/>
</dbReference>
<evidence type="ECO:0008006" key="3">
    <source>
        <dbReference type="Google" id="ProtNLM"/>
    </source>
</evidence>